<accession>A0A974PKA8</accession>
<comment type="similarity">
    <text evidence="1">Belongs to the universal stress protein A family.</text>
</comment>
<gene>
    <name evidence="3" type="ORF">EZH22_17025</name>
</gene>
<dbReference type="EMBL" id="CP063362">
    <property type="protein sequence ID" value="QRG04851.1"/>
    <property type="molecule type" value="Genomic_DNA"/>
</dbReference>
<dbReference type="InterPro" id="IPR006016">
    <property type="entry name" value="UspA"/>
</dbReference>
<dbReference type="CDD" id="cd00293">
    <property type="entry name" value="USP-like"/>
    <property type="match status" value="1"/>
</dbReference>
<dbReference type="AlphaFoldDB" id="A0A974PKA8"/>
<dbReference type="Proteomes" id="UP000596427">
    <property type="component" value="Chromosome"/>
</dbReference>
<dbReference type="Gene3D" id="3.40.50.12370">
    <property type="match status" value="1"/>
</dbReference>
<evidence type="ECO:0000313" key="4">
    <source>
        <dbReference type="Proteomes" id="UP000596427"/>
    </source>
</evidence>
<evidence type="ECO:0000259" key="2">
    <source>
        <dbReference type="Pfam" id="PF00582"/>
    </source>
</evidence>
<sequence length="279" mass="29288">MVQNIKSVLIGMTEEGIDEPSSALAYGLSLAQKSGAHATIQAASLKVVMGNTFVGNVAAGLVSAHNRRLRQLAADVAQRALGDAAAAGVAASVETPQLSYGQLVDTFVAQARVHDLAVLDAETATVNADRGLIEALLFESGRPLIVVPPGFDTFRHHRVLVAWDGSARATRAVNDAMDILKSAASVEVLAIGSEKELAHEVPGAEIAPHLARHGVNVSVKNLVVGPDGIPAILREQATLIGADLIVMGAFNHSRMREWVLGGVTQSLLEDAKVPLFMSY</sequence>
<dbReference type="SUPFAM" id="SSF52402">
    <property type="entry name" value="Adenine nucleotide alpha hydrolases-like"/>
    <property type="match status" value="1"/>
</dbReference>
<name>A0A974PKA8_9HYPH</name>
<keyword evidence="4" id="KW-1185">Reference proteome</keyword>
<evidence type="ECO:0000256" key="1">
    <source>
        <dbReference type="ARBA" id="ARBA00008791"/>
    </source>
</evidence>
<protein>
    <submittedName>
        <fullName evidence="3">Universal stress protein</fullName>
    </submittedName>
</protein>
<organism evidence="3 4">
    <name type="scientific">Xanthobacter dioxanivorans</name>
    <dbReference type="NCBI Taxonomy" id="2528964"/>
    <lineage>
        <taxon>Bacteria</taxon>
        <taxon>Pseudomonadati</taxon>
        <taxon>Pseudomonadota</taxon>
        <taxon>Alphaproteobacteria</taxon>
        <taxon>Hyphomicrobiales</taxon>
        <taxon>Xanthobacteraceae</taxon>
        <taxon>Xanthobacter</taxon>
    </lineage>
</organism>
<dbReference type="InterPro" id="IPR006015">
    <property type="entry name" value="Universal_stress_UspA"/>
</dbReference>
<dbReference type="PRINTS" id="PR01438">
    <property type="entry name" value="UNVRSLSTRESS"/>
</dbReference>
<reference evidence="3 4" key="1">
    <citation type="submission" date="2020-10" db="EMBL/GenBank/DDBJ databases">
        <title>Degradation of 1,4-Dioxane by Xanthobacter sp. YN2, via a Novel Group-2 Soluble Di-Iron Monooxygenase.</title>
        <authorList>
            <person name="Ma F."/>
            <person name="Wang Y."/>
            <person name="Yang J."/>
            <person name="Guo H."/>
            <person name="Su D."/>
            <person name="Yu L."/>
        </authorList>
    </citation>
    <scope>NUCLEOTIDE SEQUENCE [LARGE SCALE GENOMIC DNA]</scope>
    <source>
        <strain evidence="3 4">YN2</strain>
    </source>
</reference>
<feature type="domain" description="UspA" evidence="2">
    <location>
        <begin position="157"/>
        <end position="276"/>
    </location>
</feature>
<dbReference type="RefSeq" id="WP_203191728.1">
    <property type="nucleotide sequence ID" value="NZ_CP063362.1"/>
</dbReference>
<dbReference type="KEGG" id="xdi:EZH22_17025"/>
<dbReference type="Pfam" id="PF00582">
    <property type="entry name" value="Usp"/>
    <property type="match status" value="1"/>
</dbReference>
<proteinExistence type="inferred from homology"/>
<evidence type="ECO:0000313" key="3">
    <source>
        <dbReference type="EMBL" id="QRG04851.1"/>
    </source>
</evidence>